<dbReference type="Proteomes" id="UP000002668">
    <property type="component" value="Genome"/>
</dbReference>
<dbReference type="VEuPathDB" id="FungiDB:LEMA_P057860.1"/>
<name>E4ZI91_LEPMJ</name>
<keyword evidence="2" id="KW-1185">Reference proteome</keyword>
<dbReference type="InParanoid" id="E4ZI91"/>
<proteinExistence type="predicted"/>
<dbReference type="AlphaFoldDB" id="E4ZI91"/>
<gene>
    <name evidence="1" type="ORF">LEMA_P057860.1</name>
</gene>
<evidence type="ECO:0000313" key="1">
    <source>
        <dbReference type="EMBL" id="CBX90752.1"/>
    </source>
</evidence>
<organism evidence="2">
    <name type="scientific">Leptosphaeria maculans (strain JN3 / isolate v23.1.3 / race Av1-4-5-6-7-8)</name>
    <name type="common">Blackleg fungus</name>
    <name type="synonym">Phoma lingam</name>
    <dbReference type="NCBI Taxonomy" id="985895"/>
    <lineage>
        <taxon>Eukaryota</taxon>
        <taxon>Fungi</taxon>
        <taxon>Dikarya</taxon>
        <taxon>Ascomycota</taxon>
        <taxon>Pezizomycotina</taxon>
        <taxon>Dothideomycetes</taxon>
        <taxon>Pleosporomycetidae</taxon>
        <taxon>Pleosporales</taxon>
        <taxon>Pleosporineae</taxon>
        <taxon>Leptosphaeriaceae</taxon>
        <taxon>Plenodomus</taxon>
        <taxon>Plenodomus lingam/Leptosphaeria maculans species complex</taxon>
    </lineage>
</organism>
<accession>E4ZI91</accession>
<reference evidence="2" key="1">
    <citation type="journal article" date="2011" name="Nat. Commun.">
        <title>Effector diversification within compartments of the Leptosphaeria maculans genome affected by Repeat-Induced Point mutations.</title>
        <authorList>
            <person name="Rouxel T."/>
            <person name="Grandaubert J."/>
            <person name="Hane J.K."/>
            <person name="Hoede C."/>
            <person name="van de Wouw A.P."/>
            <person name="Couloux A."/>
            <person name="Dominguez V."/>
            <person name="Anthouard V."/>
            <person name="Bally P."/>
            <person name="Bourras S."/>
            <person name="Cozijnsen A.J."/>
            <person name="Ciuffetti L.M."/>
            <person name="Degrave A."/>
            <person name="Dilmaghani A."/>
            <person name="Duret L."/>
            <person name="Fudal I."/>
            <person name="Goodwin S.B."/>
            <person name="Gout L."/>
            <person name="Glaser N."/>
            <person name="Linglin J."/>
            <person name="Kema G.H.J."/>
            <person name="Lapalu N."/>
            <person name="Lawrence C.B."/>
            <person name="May K."/>
            <person name="Meyer M."/>
            <person name="Ollivier B."/>
            <person name="Poulain J."/>
            <person name="Schoch C.L."/>
            <person name="Simon A."/>
            <person name="Spatafora J.W."/>
            <person name="Stachowiak A."/>
            <person name="Turgeon B.G."/>
            <person name="Tyler B.M."/>
            <person name="Vincent D."/>
            <person name="Weissenbach J."/>
            <person name="Amselem J."/>
            <person name="Quesneville H."/>
            <person name="Oliver R.P."/>
            <person name="Wincker P."/>
            <person name="Balesdent M.-H."/>
            <person name="Howlett B.J."/>
        </authorList>
    </citation>
    <scope>NUCLEOTIDE SEQUENCE [LARGE SCALE GENOMIC DNA]</scope>
    <source>
        <strain evidence="2">JN3 / isolate v23.1.3 / race Av1-4-5-6-7-8</strain>
    </source>
</reference>
<sequence length="56" mass="6909">MQDRSRRLLFLFVKEKYQNKPPWKCRIPTRMGGVEKEEGHSWCWFFLEMIVVVIHQ</sequence>
<dbReference type="HOGENOM" id="CLU_3014600_0_0_1"/>
<evidence type="ECO:0000313" key="2">
    <source>
        <dbReference type="Proteomes" id="UP000002668"/>
    </source>
</evidence>
<protein>
    <submittedName>
        <fullName evidence="1">Predicted protein</fullName>
    </submittedName>
</protein>
<dbReference type="EMBL" id="FP929065">
    <property type="protein sequence ID" value="CBX90752.1"/>
    <property type="molecule type" value="Genomic_DNA"/>
</dbReference>